<proteinExistence type="predicted"/>
<sequence>MTTWTLALQMQFWSLFPLLLLETRCWEFAGYDCGCAGISSMAGTPVTSKFARYTDIVEQQQVHKSQLWKKMPIQTFHPHDAESLELLIFLGRHDYFSSCTRVAPICFGALAALCVLDSAWVQKMARHSRRLHTLWICLILSNFIGFFVNKNGPQVDPNHIMADPVNLAFAFIGIRGVLSPVLPALTLALITNKRMGETSMVARAFSLPVFQWLAGITYDIFLTHPLVLLCVWYILPPSVWFAPDRPYTFALVTCISFSLSAAFAWLHNRAWSNLMEMIRSKSNDVPSCIN</sequence>
<keyword evidence="1" id="KW-1133">Transmembrane helix</keyword>
<organism evidence="3 4">
    <name type="scientific">Coccomyxa subellipsoidea (strain C-169)</name>
    <name type="common">Green microalga</name>
    <dbReference type="NCBI Taxonomy" id="574566"/>
    <lineage>
        <taxon>Eukaryota</taxon>
        <taxon>Viridiplantae</taxon>
        <taxon>Chlorophyta</taxon>
        <taxon>core chlorophytes</taxon>
        <taxon>Trebouxiophyceae</taxon>
        <taxon>Trebouxiophyceae incertae sedis</taxon>
        <taxon>Coccomyxaceae</taxon>
        <taxon>Coccomyxa</taxon>
        <taxon>Coccomyxa subellipsoidea</taxon>
    </lineage>
</organism>
<dbReference type="AlphaFoldDB" id="I0YIM0"/>
<dbReference type="OrthoDB" id="518954at2759"/>
<gene>
    <name evidence="3" type="ORF">COCSUDRAFT_45501</name>
</gene>
<evidence type="ECO:0000313" key="3">
    <source>
        <dbReference type="EMBL" id="EIE18239.1"/>
    </source>
</evidence>
<feature type="signal peptide" evidence="2">
    <location>
        <begin position="1"/>
        <end position="25"/>
    </location>
</feature>
<dbReference type="RefSeq" id="XP_005642783.1">
    <property type="nucleotide sequence ID" value="XM_005642726.1"/>
</dbReference>
<reference evidence="3 4" key="1">
    <citation type="journal article" date="2012" name="Genome Biol.">
        <title>The genome of the polar eukaryotic microalga coccomyxa subellipsoidea reveals traits of cold adaptation.</title>
        <authorList>
            <person name="Blanc G."/>
            <person name="Agarkova I."/>
            <person name="Grimwood J."/>
            <person name="Kuo A."/>
            <person name="Brueggeman A."/>
            <person name="Dunigan D."/>
            <person name="Gurnon J."/>
            <person name="Ladunga I."/>
            <person name="Lindquist E."/>
            <person name="Lucas S."/>
            <person name="Pangilinan J."/>
            <person name="Proschold T."/>
            <person name="Salamov A."/>
            <person name="Schmutz J."/>
            <person name="Weeks D."/>
            <person name="Yamada T."/>
            <person name="Claverie J.M."/>
            <person name="Grigoriev I."/>
            <person name="Van Etten J."/>
            <person name="Lomsadze A."/>
            <person name="Borodovsky M."/>
        </authorList>
    </citation>
    <scope>NUCLEOTIDE SEQUENCE [LARGE SCALE GENOMIC DNA]</scope>
    <source>
        <strain evidence="3 4">C-169</strain>
    </source>
</reference>
<keyword evidence="4" id="KW-1185">Reference proteome</keyword>
<keyword evidence="1" id="KW-0812">Transmembrane</keyword>
<keyword evidence="2" id="KW-0732">Signal</keyword>
<dbReference type="KEGG" id="csl:COCSUDRAFT_45501"/>
<protein>
    <submittedName>
        <fullName evidence="3">Uncharacterized protein</fullName>
    </submittedName>
</protein>
<comment type="caution">
    <text evidence="3">The sequence shown here is derived from an EMBL/GenBank/DDBJ whole genome shotgun (WGS) entry which is preliminary data.</text>
</comment>
<feature type="transmembrane region" description="Helical" evidence="1">
    <location>
        <begin position="247"/>
        <end position="266"/>
    </location>
</feature>
<evidence type="ECO:0000313" key="4">
    <source>
        <dbReference type="Proteomes" id="UP000007264"/>
    </source>
</evidence>
<feature type="transmembrane region" description="Helical" evidence="1">
    <location>
        <begin position="212"/>
        <end position="235"/>
    </location>
</feature>
<dbReference type="EMBL" id="AGSI01000025">
    <property type="protein sequence ID" value="EIE18239.1"/>
    <property type="molecule type" value="Genomic_DNA"/>
</dbReference>
<feature type="transmembrane region" description="Helical" evidence="1">
    <location>
        <begin position="168"/>
        <end position="191"/>
    </location>
</feature>
<feature type="chain" id="PRO_5003636116" evidence="2">
    <location>
        <begin position="26"/>
        <end position="290"/>
    </location>
</feature>
<feature type="transmembrane region" description="Helical" evidence="1">
    <location>
        <begin position="132"/>
        <end position="148"/>
    </location>
</feature>
<evidence type="ECO:0000256" key="1">
    <source>
        <dbReference type="SAM" id="Phobius"/>
    </source>
</evidence>
<name>I0YIM0_COCSC</name>
<dbReference type="Proteomes" id="UP000007264">
    <property type="component" value="Unassembled WGS sequence"/>
</dbReference>
<dbReference type="GeneID" id="17036246"/>
<keyword evidence="1" id="KW-0472">Membrane</keyword>
<evidence type="ECO:0000256" key="2">
    <source>
        <dbReference type="SAM" id="SignalP"/>
    </source>
</evidence>
<accession>I0YIM0</accession>